<dbReference type="Proteomes" id="UP000241764">
    <property type="component" value="Unassembled WGS sequence"/>
</dbReference>
<dbReference type="PANTHER" id="PTHR34387">
    <property type="entry name" value="SLR1258 PROTEIN"/>
    <property type="match status" value="1"/>
</dbReference>
<feature type="chain" id="PRO_5015161030" description="SIMPL domain-containing protein" evidence="1">
    <location>
        <begin position="25"/>
        <end position="244"/>
    </location>
</feature>
<name>A0A2P7BD96_9HYPH</name>
<evidence type="ECO:0000256" key="1">
    <source>
        <dbReference type="SAM" id="SignalP"/>
    </source>
</evidence>
<dbReference type="Pfam" id="PF04402">
    <property type="entry name" value="SIMPL"/>
    <property type="match status" value="1"/>
</dbReference>
<dbReference type="InterPro" id="IPR007497">
    <property type="entry name" value="SIMPL/DUF541"/>
</dbReference>
<dbReference type="PANTHER" id="PTHR34387:SF1">
    <property type="entry name" value="PERIPLASMIC IMMUNOGENIC PROTEIN"/>
    <property type="match status" value="1"/>
</dbReference>
<dbReference type="RefSeq" id="WP_106663960.1">
    <property type="nucleotide sequence ID" value="NZ_PGGM01000004.1"/>
</dbReference>
<evidence type="ECO:0008006" key="4">
    <source>
        <dbReference type="Google" id="ProtNLM"/>
    </source>
</evidence>
<sequence>MTPKFLTLAFAATTMMAVPFAALADETPRPRITVTGEGEAAAAPDTAIISLVVLQEKPTAREALTANNEAMAKVLDAMKKAGIAERDLQTSGFSIDPRYVYPENKDGTQPPQAPKIVGYAVSNSLSVRVRDLKKVGEILDQSVTLGVNQGGNLVFTNDKPDAILEEARKKAVASAMAKAKTLTEAAGVGLGKVIDISEQSFNPRPMPMAVRPKMMSMEASDSVPVAAGENTYNVNVNVTFELKN</sequence>
<accession>A0A2P7BD96</accession>
<feature type="signal peptide" evidence="1">
    <location>
        <begin position="1"/>
        <end position="24"/>
    </location>
</feature>
<dbReference type="GO" id="GO:0006974">
    <property type="term" value="P:DNA damage response"/>
    <property type="evidence" value="ECO:0007669"/>
    <property type="project" value="TreeGrafter"/>
</dbReference>
<dbReference type="Gene3D" id="3.30.110.170">
    <property type="entry name" value="Protein of unknown function (DUF541), domain 1"/>
    <property type="match status" value="1"/>
</dbReference>
<keyword evidence="3" id="KW-1185">Reference proteome</keyword>
<keyword evidence="1" id="KW-0732">Signal</keyword>
<dbReference type="OrthoDB" id="9813144at2"/>
<dbReference type="Gene3D" id="3.30.70.2970">
    <property type="entry name" value="Protein of unknown function (DUF541), domain 2"/>
    <property type="match status" value="1"/>
</dbReference>
<proteinExistence type="predicted"/>
<gene>
    <name evidence="2" type="ORF">CU103_10855</name>
</gene>
<protein>
    <recommendedName>
        <fullName evidence="4">SIMPL domain-containing protein</fullName>
    </recommendedName>
</protein>
<dbReference type="InterPro" id="IPR052022">
    <property type="entry name" value="26kDa_periplasmic_antigen"/>
</dbReference>
<comment type="caution">
    <text evidence="2">The sequence shown here is derived from an EMBL/GenBank/DDBJ whole genome shotgun (WGS) entry which is preliminary data.</text>
</comment>
<evidence type="ECO:0000313" key="2">
    <source>
        <dbReference type="EMBL" id="PSH64405.1"/>
    </source>
</evidence>
<organism evidence="2 3">
    <name type="scientific">Phyllobacterium sophorae</name>
    <dbReference type="NCBI Taxonomy" id="1520277"/>
    <lineage>
        <taxon>Bacteria</taxon>
        <taxon>Pseudomonadati</taxon>
        <taxon>Pseudomonadota</taxon>
        <taxon>Alphaproteobacteria</taxon>
        <taxon>Hyphomicrobiales</taxon>
        <taxon>Phyllobacteriaceae</taxon>
        <taxon>Phyllobacterium</taxon>
    </lineage>
</organism>
<dbReference type="EMBL" id="PGGM01000004">
    <property type="protein sequence ID" value="PSH64405.1"/>
    <property type="molecule type" value="Genomic_DNA"/>
</dbReference>
<evidence type="ECO:0000313" key="3">
    <source>
        <dbReference type="Proteomes" id="UP000241764"/>
    </source>
</evidence>
<dbReference type="AlphaFoldDB" id="A0A2P7BD96"/>
<reference evidence="3" key="1">
    <citation type="submission" date="2017-11" db="EMBL/GenBank/DDBJ databases">
        <authorList>
            <person name="Kuznetsova I."/>
            <person name="Sazanova A."/>
            <person name="Chirak E."/>
            <person name="Safronova V."/>
            <person name="Willems A."/>
        </authorList>
    </citation>
    <scope>NUCLEOTIDE SEQUENCE [LARGE SCALE GENOMIC DNA]</scope>
    <source>
        <strain evidence="3">CCBAU 03422</strain>
    </source>
</reference>